<dbReference type="InterPro" id="IPR011993">
    <property type="entry name" value="PH-like_dom_sf"/>
</dbReference>
<dbReference type="SMART" id="SM00233">
    <property type="entry name" value="PH"/>
    <property type="match status" value="1"/>
</dbReference>
<dbReference type="CDD" id="cd00821">
    <property type="entry name" value="PH"/>
    <property type="match status" value="1"/>
</dbReference>
<organism evidence="7 8">
    <name type="scientific">Achlya hypogyna</name>
    <name type="common">Oomycete</name>
    <name type="synonym">Protoachlya hypogyna</name>
    <dbReference type="NCBI Taxonomy" id="1202772"/>
    <lineage>
        <taxon>Eukaryota</taxon>
        <taxon>Sar</taxon>
        <taxon>Stramenopiles</taxon>
        <taxon>Oomycota</taxon>
        <taxon>Saprolegniomycetes</taxon>
        <taxon>Saprolegniales</taxon>
        <taxon>Achlyaceae</taxon>
        <taxon>Achlya</taxon>
    </lineage>
</organism>
<sequence length="466" mass="50227">MMREQASEELPTQRLPAGMGFLWKFPSRHESLQNIPVQCPACEAAWITSPADLRRHADTCATRPRKFGSPWRVWCEISSTCLEWREDPEALQAAADQIAFGSVVRVTPLDDDCFQITSLGSTATFQASSRAERNAWVDALGEAIFLLGAPPGADATEAVAACLRDGGDIVELETILQSQAAAATYVDADGNSMVLVASKLGAGIDVFRLLLQYGADPGISNHMGEAPVLVLSAAGERAILALLLESGAVDVNRRYLHGTTAVHAAASAGETQALQLLASLGGNLLDVDDRGWSALHCASAYSYGLETVAWLCSAAPSLIDWPAADGNTSLHEALRLGLVDIAQTLLEHHASPRLSNAAGETAEGLARAMELWDLVALMPDPPENAWIECQTDEGDVFYYNSVTGESSWYRPGPPLPRDELGDTTPLCMLPVISPLQALDHPDAAAKELQRRKKERLQRRQRKKVLS</sequence>
<evidence type="ECO:0000259" key="6">
    <source>
        <dbReference type="PROSITE" id="PS50020"/>
    </source>
</evidence>
<dbReference type="OrthoDB" id="1577640at2759"/>
<dbReference type="SUPFAM" id="SSF51045">
    <property type="entry name" value="WW domain"/>
    <property type="match status" value="1"/>
</dbReference>
<feature type="region of interest" description="Disordered" evidence="4">
    <location>
        <begin position="440"/>
        <end position="466"/>
    </location>
</feature>
<proteinExistence type="predicted"/>
<dbReference type="Pfam" id="PF00023">
    <property type="entry name" value="Ank"/>
    <property type="match status" value="1"/>
</dbReference>
<feature type="domain" description="PH" evidence="5">
    <location>
        <begin position="113"/>
        <end position="145"/>
    </location>
</feature>
<keyword evidence="2 3" id="KW-0040">ANK repeat</keyword>
<dbReference type="AlphaFoldDB" id="A0A1V9YAZ5"/>
<evidence type="ECO:0000256" key="4">
    <source>
        <dbReference type="SAM" id="MobiDB-lite"/>
    </source>
</evidence>
<feature type="domain" description="WW" evidence="6">
    <location>
        <begin position="380"/>
        <end position="413"/>
    </location>
</feature>
<dbReference type="PANTHER" id="PTHR24126">
    <property type="entry name" value="ANKYRIN REPEAT, PH AND SEC7 DOMAIN CONTAINING PROTEIN SECG-RELATED"/>
    <property type="match status" value="1"/>
</dbReference>
<feature type="compositionally biased region" description="Basic residues" evidence="4">
    <location>
        <begin position="449"/>
        <end position="466"/>
    </location>
</feature>
<comment type="caution">
    <text evidence="7">The sequence shown here is derived from an EMBL/GenBank/DDBJ whole genome shotgun (WGS) entry which is preliminary data.</text>
</comment>
<name>A0A1V9YAZ5_ACHHY</name>
<dbReference type="InterPro" id="IPR002110">
    <property type="entry name" value="Ankyrin_rpt"/>
</dbReference>
<dbReference type="InterPro" id="IPR001202">
    <property type="entry name" value="WW_dom"/>
</dbReference>
<dbReference type="PROSITE" id="PS50003">
    <property type="entry name" value="PH_DOMAIN"/>
    <property type="match status" value="1"/>
</dbReference>
<dbReference type="SUPFAM" id="SSF50729">
    <property type="entry name" value="PH domain-like"/>
    <property type="match status" value="1"/>
</dbReference>
<dbReference type="STRING" id="1202772.A0A1V9YAZ5"/>
<dbReference type="PROSITE" id="PS01159">
    <property type="entry name" value="WW_DOMAIN_1"/>
    <property type="match status" value="1"/>
</dbReference>
<keyword evidence="8" id="KW-1185">Reference proteome</keyword>
<dbReference type="PROSITE" id="PS50088">
    <property type="entry name" value="ANK_REPEAT"/>
    <property type="match status" value="2"/>
</dbReference>
<evidence type="ECO:0000313" key="8">
    <source>
        <dbReference type="Proteomes" id="UP000243579"/>
    </source>
</evidence>
<dbReference type="CDD" id="cd00201">
    <property type="entry name" value="WW"/>
    <property type="match status" value="1"/>
</dbReference>
<dbReference type="Proteomes" id="UP000243579">
    <property type="component" value="Unassembled WGS sequence"/>
</dbReference>
<dbReference type="InterPro" id="IPR036020">
    <property type="entry name" value="WW_dom_sf"/>
</dbReference>
<evidence type="ECO:0000256" key="2">
    <source>
        <dbReference type="ARBA" id="ARBA00023043"/>
    </source>
</evidence>
<dbReference type="Pfam" id="PF12796">
    <property type="entry name" value="Ank_2"/>
    <property type="match status" value="1"/>
</dbReference>
<dbReference type="SMART" id="SM00248">
    <property type="entry name" value="ANK"/>
    <property type="match status" value="5"/>
</dbReference>
<dbReference type="SUPFAM" id="SSF48403">
    <property type="entry name" value="Ankyrin repeat"/>
    <property type="match status" value="1"/>
</dbReference>
<dbReference type="SMART" id="SM00456">
    <property type="entry name" value="WW"/>
    <property type="match status" value="1"/>
</dbReference>
<dbReference type="Gene3D" id="2.30.29.30">
    <property type="entry name" value="Pleckstrin-homology domain (PH domain)/Phosphotyrosine-binding domain (PTB)"/>
    <property type="match status" value="1"/>
</dbReference>
<feature type="repeat" description="ANK" evidence="3">
    <location>
        <begin position="257"/>
        <end position="289"/>
    </location>
</feature>
<dbReference type="Gene3D" id="2.20.70.10">
    <property type="match status" value="1"/>
</dbReference>
<dbReference type="InterPro" id="IPR036770">
    <property type="entry name" value="Ankyrin_rpt-contain_sf"/>
</dbReference>
<accession>A0A1V9YAZ5</accession>
<dbReference type="Gene3D" id="1.25.40.20">
    <property type="entry name" value="Ankyrin repeat-containing domain"/>
    <property type="match status" value="1"/>
</dbReference>
<dbReference type="PROSITE" id="PS50297">
    <property type="entry name" value="ANK_REP_REGION"/>
    <property type="match status" value="2"/>
</dbReference>
<protein>
    <submittedName>
        <fullName evidence="7">Uncharacterized protein</fullName>
    </submittedName>
</protein>
<dbReference type="InterPro" id="IPR001849">
    <property type="entry name" value="PH_domain"/>
</dbReference>
<dbReference type="EMBL" id="JNBR01002411">
    <property type="protein sequence ID" value="OQR82891.1"/>
    <property type="molecule type" value="Genomic_DNA"/>
</dbReference>
<evidence type="ECO:0000313" key="7">
    <source>
        <dbReference type="EMBL" id="OQR82891.1"/>
    </source>
</evidence>
<evidence type="ECO:0000256" key="1">
    <source>
        <dbReference type="ARBA" id="ARBA00022737"/>
    </source>
</evidence>
<evidence type="ECO:0000256" key="3">
    <source>
        <dbReference type="PROSITE-ProRule" id="PRU00023"/>
    </source>
</evidence>
<reference evidence="7 8" key="1">
    <citation type="journal article" date="2014" name="Genome Biol. Evol.">
        <title>The secreted proteins of Achlya hypogyna and Thraustotheca clavata identify the ancestral oomycete secretome and reveal gene acquisitions by horizontal gene transfer.</title>
        <authorList>
            <person name="Misner I."/>
            <person name="Blouin N."/>
            <person name="Leonard G."/>
            <person name="Richards T.A."/>
            <person name="Lane C.E."/>
        </authorList>
    </citation>
    <scope>NUCLEOTIDE SEQUENCE [LARGE SCALE GENOMIC DNA]</scope>
    <source>
        <strain evidence="7 8">ATCC 48635</strain>
    </source>
</reference>
<keyword evidence="1" id="KW-0677">Repeat</keyword>
<dbReference type="Pfam" id="PF00397">
    <property type="entry name" value="WW"/>
    <property type="match status" value="1"/>
</dbReference>
<gene>
    <name evidence="7" type="ORF">ACHHYP_15361</name>
</gene>
<dbReference type="PROSITE" id="PS50020">
    <property type="entry name" value="WW_DOMAIN_2"/>
    <property type="match status" value="1"/>
</dbReference>
<evidence type="ECO:0000259" key="5">
    <source>
        <dbReference type="PROSITE" id="PS50003"/>
    </source>
</evidence>
<feature type="repeat" description="ANK" evidence="3">
    <location>
        <begin position="325"/>
        <end position="357"/>
    </location>
</feature>